<evidence type="ECO:0000259" key="4">
    <source>
        <dbReference type="PROSITE" id="PS50041"/>
    </source>
</evidence>
<dbReference type="PANTHER" id="PTHR22803">
    <property type="entry name" value="MANNOSE, PHOSPHOLIPASE, LECTIN RECEPTOR RELATED"/>
    <property type="match status" value="1"/>
</dbReference>
<dbReference type="SMART" id="SM00034">
    <property type="entry name" value="CLECT"/>
    <property type="match status" value="1"/>
</dbReference>
<keyword evidence="3" id="KW-1133">Transmembrane helix</keyword>
<dbReference type="AlphaFoldDB" id="A0AAW0NSH8"/>
<keyword evidence="1" id="KW-0430">Lectin</keyword>
<dbReference type="GO" id="GO:0030246">
    <property type="term" value="F:carbohydrate binding"/>
    <property type="evidence" value="ECO:0007669"/>
    <property type="project" value="UniProtKB-KW"/>
</dbReference>
<dbReference type="Pfam" id="PF00059">
    <property type="entry name" value="Lectin_C"/>
    <property type="match status" value="1"/>
</dbReference>
<protein>
    <recommendedName>
        <fullName evidence="4">C-type lectin domain-containing protein</fullName>
    </recommendedName>
</protein>
<gene>
    <name evidence="5" type="ORF">WMY93_020240</name>
</gene>
<dbReference type="Proteomes" id="UP001460270">
    <property type="component" value="Unassembled WGS sequence"/>
</dbReference>
<keyword evidence="6" id="KW-1185">Reference proteome</keyword>
<evidence type="ECO:0000313" key="6">
    <source>
        <dbReference type="Proteomes" id="UP001460270"/>
    </source>
</evidence>
<sequence>MTPPPVTTATTAVHSGRRLKVTVLRVAVVLAVVLIIAYVFDGVALFFPPCPNKLRCDTDWELNEGKCYYFSTFTLSWIRSKQRCESVSGRLVKIDSRLEQSFLFWRLGSLMREHEDKFWIGLTDSDTEGEWKWTDGSSLNHTATFWFNDATRYTREPDNWTGQNNQHPEGEDCVRMGEKENWSVNCWFDKHCDTRQRFICEKKPAHSQSHTEGDPCLMNVSSLVPTLLSASQNQSNSFLFPFNYKQQSQSHQIHPPYKKWYGPVEHTALHTRLTNIFAVRKLQWFHSVLHLGPQMMQ</sequence>
<dbReference type="CDD" id="cd03590">
    <property type="entry name" value="CLECT_DC-SIGN_like"/>
    <property type="match status" value="1"/>
</dbReference>
<dbReference type="Gene3D" id="3.10.100.10">
    <property type="entry name" value="Mannose-Binding Protein A, subunit A"/>
    <property type="match status" value="1"/>
</dbReference>
<evidence type="ECO:0000313" key="5">
    <source>
        <dbReference type="EMBL" id="KAK7899387.1"/>
    </source>
</evidence>
<evidence type="ECO:0000256" key="3">
    <source>
        <dbReference type="SAM" id="Phobius"/>
    </source>
</evidence>
<dbReference type="EMBL" id="JBBPFD010000014">
    <property type="protein sequence ID" value="KAK7899387.1"/>
    <property type="molecule type" value="Genomic_DNA"/>
</dbReference>
<dbReference type="InterPro" id="IPR033989">
    <property type="entry name" value="CD209-like_CTLD"/>
</dbReference>
<dbReference type="InterPro" id="IPR001304">
    <property type="entry name" value="C-type_lectin-like"/>
</dbReference>
<feature type="domain" description="C-type lectin" evidence="4">
    <location>
        <begin position="63"/>
        <end position="201"/>
    </location>
</feature>
<dbReference type="SUPFAM" id="SSF56436">
    <property type="entry name" value="C-type lectin-like"/>
    <property type="match status" value="1"/>
</dbReference>
<evidence type="ECO:0000256" key="1">
    <source>
        <dbReference type="ARBA" id="ARBA00022734"/>
    </source>
</evidence>
<organism evidence="5 6">
    <name type="scientific">Mugilogobius chulae</name>
    <name type="common">yellowstripe goby</name>
    <dbReference type="NCBI Taxonomy" id="88201"/>
    <lineage>
        <taxon>Eukaryota</taxon>
        <taxon>Metazoa</taxon>
        <taxon>Chordata</taxon>
        <taxon>Craniata</taxon>
        <taxon>Vertebrata</taxon>
        <taxon>Euteleostomi</taxon>
        <taxon>Actinopterygii</taxon>
        <taxon>Neopterygii</taxon>
        <taxon>Teleostei</taxon>
        <taxon>Neoteleostei</taxon>
        <taxon>Acanthomorphata</taxon>
        <taxon>Gobiaria</taxon>
        <taxon>Gobiiformes</taxon>
        <taxon>Gobioidei</taxon>
        <taxon>Gobiidae</taxon>
        <taxon>Gobionellinae</taxon>
        <taxon>Mugilogobius</taxon>
    </lineage>
</organism>
<dbReference type="InterPro" id="IPR016186">
    <property type="entry name" value="C-type_lectin-like/link_sf"/>
</dbReference>
<keyword evidence="3" id="KW-0812">Transmembrane</keyword>
<name>A0AAW0NSH8_9GOBI</name>
<accession>A0AAW0NSH8</accession>
<reference evidence="6" key="1">
    <citation type="submission" date="2024-04" db="EMBL/GenBank/DDBJ databases">
        <title>Salinicola lusitanus LLJ914,a marine bacterium isolated from the Okinawa Trough.</title>
        <authorList>
            <person name="Li J."/>
        </authorList>
    </citation>
    <scope>NUCLEOTIDE SEQUENCE [LARGE SCALE GENOMIC DNA]</scope>
</reference>
<proteinExistence type="predicted"/>
<keyword evidence="3" id="KW-0472">Membrane</keyword>
<keyword evidence="2" id="KW-1015">Disulfide bond</keyword>
<dbReference type="InterPro" id="IPR016187">
    <property type="entry name" value="CTDL_fold"/>
</dbReference>
<dbReference type="InterPro" id="IPR018378">
    <property type="entry name" value="C-type_lectin_CS"/>
</dbReference>
<feature type="transmembrane region" description="Helical" evidence="3">
    <location>
        <begin position="23"/>
        <end position="47"/>
    </location>
</feature>
<dbReference type="InterPro" id="IPR050111">
    <property type="entry name" value="C-type_lectin/snaclec_domain"/>
</dbReference>
<comment type="caution">
    <text evidence="5">The sequence shown here is derived from an EMBL/GenBank/DDBJ whole genome shotgun (WGS) entry which is preliminary data.</text>
</comment>
<dbReference type="PROSITE" id="PS50041">
    <property type="entry name" value="C_TYPE_LECTIN_2"/>
    <property type="match status" value="1"/>
</dbReference>
<evidence type="ECO:0000256" key="2">
    <source>
        <dbReference type="ARBA" id="ARBA00023157"/>
    </source>
</evidence>
<dbReference type="PROSITE" id="PS00615">
    <property type="entry name" value="C_TYPE_LECTIN_1"/>
    <property type="match status" value="1"/>
</dbReference>